<comment type="caution">
    <text evidence="1">The sequence shown here is derived from an EMBL/GenBank/DDBJ whole genome shotgun (WGS) entry which is preliminary data.</text>
</comment>
<dbReference type="EMBL" id="JWZX01002750">
    <property type="protein sequence ID" value="KOO27165.1"/>
    <property type="molecule type" value="Genomic_DNA"/>
</dbReference>
<evidence type="ECO:0000313" key="2">
    <source>
        <dbReference type="Proteomes" id="UP000037460"/>
    </source>
</evidence>
<gene>
    <name evidence="1" type="ORF">Ctob_009458</name>
</gene>
<dbReference type="AlphaFoldDB" id="A0A0M0JL05"/>
<keyword evidence="2" id="KW-1185">Reference proteome</keyword>
<organism evidence="1 2">
    <name type="scientific">Chrysochromulina tobinii</name>
    <dbReference type="NCBI Taxonomy" id="1460289"/>
    <lineage>
        <taxon>Eukaryota</taxon>
        <taxon>Haptista</taxon>
        <taxon>Haptophyta</taxon>
        <taxon>Prymnesiophyceae</taxon>
        <taxon>Prymnesiales</taxon>
        <taxon>Chrysochromulinaceae</taxon>
        <taxon>Chrysochromulina</taxon>
    </lineage>
</organism>
<protein>
    <submittedName>
        <fullName evidence="1">Uncharacterized protein</fullName>
    </submittedName>
</protein>
<name>A0A0M0JL05_9EUKA</name>
<sequence length="200" mass="21914">MVTRCHEGYFHWWRKTLAGEATLELLVDVSALTSSTSASSSSASSTSGFDAAAHEQLTRRAAATFRRTLGLAEHSPPQQQPDYISTFANLEGAVEAASHDWKRNEGFEGAYGSRRVHKWEHVERFSLTLIARLEELLRLGGVAAHGEMLSSTVCLAEPWCQTTDLRLAGTVDMDAKYYGSNDPAVPFVLAELRVALIISS</sequence>
<dbReference type="Proteomes" id="UP000037460">
    <property type="component" value="Unassembled WGS sequence"/>
</dbReference>
<evidence type="ECO:0000313" key="1">
    <source>
        <dbReference type="EMBL" id="KOO27165.1"/>
    </source>
</evidence>
<reference evidence="2" key="1">
    <citation type="journal article" date="2015" name="PLoS Genet.">
        <title>Genome Sequence and Transcriptome Analyses of Chrysochromulina tobin: Metabolic Tools for Enhanced Algal Fitness in the Prominent Order Prymnesiales (Haptophyceae).</title>
        <authorList>
            <person name="Hovde B.T."/>
            <person name="Deodato C.R."/>
            <person name="Hunsperger H.M."/>
            <person name="Ryken S.A."/>
            <person name="Yost W."/>
            <person name="Jha R.K."/>
            <person name="Patterson J."/>
            <person name="Monnat R.J. Jr."/>
            <person name="Barlow S.B."/>
            <person name="Starkenburg S.R."/>
            <person name="Cattolico R.A."/>
        </authorList>
    </citation>
    <scope>NUCLEOTIDE SEQUENCE</scope>
    <source>
        <strain evidence="2">CCMP291</strain>
    </source>
</reference>
<proteinExistence type="predicted"/>
<accession>A0A0M0JL05</accession>